<reference evidence="2 3" key="1">
    <citation type="submission" date="2020-07" db="EMBL/GenBank/DDBJ databases">
        <title>Comparative genomics of pyrophilous fungi reveals a link between fire events and developmental genes.</title>
        <authorList>
            <consortium name="DOE Joint Genome Institute"/>
            <person name="Steindorff A.S."/>
            <person name="Carver A."/>
            <person name="Calhoun S."/>
            <person name="Stillman K."/>
            <person name="Liu H."/>
            <person name="Lipzen A."/>
            <person name="Pangilinan J."/>
            <person name="Labutti K."/>
            <person name="Bruns T.D."/>
            <person name="Grigoriev I.V."/>
        </authorList>
    </citation>
    <scope>NUCLEOTIDE SEQUENCE [LARGE SCALE GENOMIC DNA]</scope>
    <source>
        <strain evidence="2 3">CBS 144469</strain>
    </source>
</reference>
<gene>
    <name evidence="2" type="ORF">DFP72DRAFT_1065128</name>
</gene>
<feature type="compositionally biased region" description="Low complexity" evidence="1">
    <location>
        <begin position="213"/>
        <end position="231"/>
    </location>
</feature>
<dbReference type="Proteomes" id="UP000521943">
    <property type="component" value="Unassembled WGS sequence"/>
</dbReference>
<keyword evidence="3" id="KW-1185">Reference proteome</keyword>
<feature type="region of interest" description="Disordered" evidence="1">
    <location>
        <begin position="187"/>
        <end position="288"/>
    </location>
</feature>
<dbReference type="EMBL" id="JACGCI010000020">
    <property type="protein sequence ID" value="KAF6757868.1"/>
    <property type="molecule type" value="Genomic_DNA"/>
</dbReference>
<proteinExistence type="predicted"/>
<feature type="compositionally biased region" description="Low complexity" evidence="1">
    <location>
        <begin position="257"/>
        <end position="271"/>
    </location>
</feature>
<sequence>MVSEYLVVGGKYHGDVYTTLDNVISLLPNAGLPFPIVLELNASSKDRFEDFKPVFKILHALEKEQGVLGHERMVRAAAQSLAPYVDTLWPHRDKIYGLLDSKGGCHHTVTPNYSSVKPYVSGSPKPYFIMWTFPTVTHAIVWTLAGGNKNLESWRGLDGWIAQAQAPFEPRRALRVPVRPVVTPLRHYEIPDSEEEGDEKKELKSTPGSPINSLASFPSLSSPPSRSSPFPGGKSLPDLLATLSTSPSPKSRARSQSPSKISKTKTKTSVPAPAPPPESSKHAKDGPNGLSRALAAVFGNQPLVSPAALELLKNDNAIFTVRYQPCPPSTVSIQPIKVSDVDAVRSYQDSAPHLDINLPLDVKYYLKCHGWTSQRMLSRIEAAYALNTEPDPFVALLADLGMPMTNAEYLVTLLYLCEEEK</sequence>
<dbReference type="OrthoDB" id="10567339at2759"/>
<evidence type="ECO:0000313" key="3">
    <source>
        <dbReference type="Proteomes" id="UP000521943"/>
    </source>
</evidence>
<dbReference type="AlphaFoldDB" id="A0A8H6I5L2"/>
<accession>A0A8H6I5L2</accession>
<organism evidence="2 3">
    <name type="scientific">Ephemerocybe angulata</name>
    <dbReference type="NCBI Taxonomy" id="980116"/>
    <lineage>
        <taxon>Eukaryota</taxon>
        <taxon>Fungi</taxon>
        <taxon>Dikarya</taxon>
        <taxon>Basidiomycota</taxon>
        <taxon>Agaricomycotina</taxon>
        <taxon>Agaricomycetes</taxon>
        <taxon>Agaricomycetidae</taxon>
        <taxon>Agaricales</taxon>
        <taxon>Agaricineae</taxon>
        <taxon>Psathyrellaceae</taxon>
        <taxon>Ephemerocybe</taxon>
    </lineage>
</organism>
<evidence type="ECO:0000313" key="2">
    <source>
        <dbReference type="EMBL" id="KAF6757868.1"/>
    </source>
</evidence>
<protein>
    <submittedName>
        <fullName evidence="2">Uncharacterized protein</fullName>
    </submittedName>
</protein>
<evidence type="ECO:0000256" key="1">
    <source>
        <dbReference type="SAM" id="MobiDB-lite"/>
    </source>
</evidence>
<name>A0A8H6I5L2_9AGAR</name>
<comment type="caution">
    <text evidence="2">The sequence shown here is derived from an EMBL/GenBank/DDBJ whole genome shotgun (WGS) entry which is preliminary data.</text>
</comment>